<dbReference type="EMBL" id="AWUE01016037">
    <property type="protein sequence ID" value="OMO94462.1"/>
    <property type="molecule type" value="Genomic_DNA"/>
</dbReference>
<organism evidence="2 3">
    <name type="scientific">Corchorus olitorius</name>
    <dbReference type="NCBI Taxonomy" id="93759"/>
    <lineage>
        <taxon>Eukaryota</taxon>
        <taxon>Viridiplantae</taxon>
        <taxon>Streptophyta</taxon>
        <taxon>Embryophyta</taxon>
        <taxon>Tracheophyta</taxon>
        <taxon>Spermatophyta</taxon>
        <taxon>Magnoliopsida</taxon>
        <taxon>eudicotyledons</taxon>
        <taxon>Gunneridae</taxon>
        <taxon>Pentapetalae</taxon>
        <taxon>rosids</taxon>
        <taxon>malvids</taxon>
        <taxon>Malvales</taxon>
        <taxon>Malvaceae</taxon>
        <taxon>Grewioideae</taxon>
        <taxon>Apeibeae</taxon>
        <taxon>Corchorus</taxon>
    </lineage>
</organism>
<dbReference type="AlphaFoldDB" id="A0A1R3JHZ6"/>
<reference evidence="3" key="1">
    <citation type="submission" date="2013-09" db="EMBL/GenBank/DDBJ databases">
        <title>Corchorus olitorius genome sequencing.</title>
        <authorList>
            <person name="Alam M."/>
            <person name="Haque M.S."/>
            <person name="Islam M.S."/>
            <person name="Emdad E.M."/>
            <person name="Islam M.M."/>
            <person name="Ahmed B."/>
            <person name="Halim A."/>
            <person name="Hossen Q.M.M."/>
            <person name="Hossain M.Z."/>
            <person name="Ahmed R."/>
            <person name="Khan M.M."/>
            <person name="Islam R."/>
            <person name="Rashid M.M."/>
            <person name="Khan S.A."/>
            <person name="Rahman M.S."/>
            <person name="Alam M."/>
            <person name="Yahiya A.S."/>
            <person name="Khan M.S."/>
            <person name="Azam M.S."/>
            <person name="Haque T."/>
            <person name="Lashkar M.Z.H."/>
            <person name="Akhand A.I."/>
            <person name="Morshed G."/>
            <person name="Roy S."/>
            <person name="Uddin K.S."/>
            <person name="Rabeya T."/>
            <person name="Hossain A.S."/>
            <person name="Chowdhury A."/>
            <person name="Snigdha A.R."/>
            <person name="Mortoza M.S."/>
            <person name="Matin S.A."/>
            <person name="Hoque S.M.E."/>
            <person name="Islam M.K."/>
            <person name="Roy D.K."/>
            <person name="Haider R."/>
            <person name="Moosa M.M."/>
            <person name="Elias S.M."/>
            <person name="Hasan A.M."/>
            <person name="Jahan S."/>
            <person name="Shafiuddin M."/>
            <person name="Mahmood N."/>
            <person name="Shommy N.S."/>
        </authorList>
    </citation>
    <scope>NUCLEOTIDE SEQUENCE [LARGE SCALE GENOMIC DNA]</scope>
    <source>
        <strain evidence="3">cv. O-4</strain>
    </source>
</reference>
<evidence type="ECO:0000313" key="2">
    <source>
        <dbReference type="EMBL" id="OMO94462.1"/>
    </source>
</evidence>
<keyword evidence="3" id="KW-1185">Reference proteome</keyword>
<evidence type="ECO:0000313" key="3">
    <source>
        <dbReference type="Proteomes" id="UP000187203"/>
    </source>
</evidence>
<proteinExistence type="predicted"/>
<sequence length="59" mass="6824">MGRVRNNREGQLQAVYSTYHHRETKPGNHRERLEKKLPKMKSLGQPIEASSASFFLAQN</sequence>
<protein>
    <submittedName>
        <fullName evidence="2">Uncharacterized protein</fullName>
    </submittedName>
</protein>
<feature type="compositionally biased region" description="Polar residues" evidence="1">
    <location>
        <begin position="48"/>
        <end position="59"/>
    </location>
</feature>
<evidence type="ECO:0000256" key="1">
    <source>
        <dbReference type="SAM" id="MobiDB-lite"/>
    </source>
</evidence>
<comment type="caution">
    <text evidence="2">The sequence shown here is derived from an EMBL/GenBank/DDBJ whole genome shotgun (WGS) entry which is preliminary data.</text>
</comment>
<dbReference type="Proteomes" id="UP000187203">
    <property type="component" value="Unassembled WGS sequence"/>
</dbReference>
<feature type="region of interest" description="Disordered" evidence="1">
    <location>
        <begin position="38"/>
        <end position="59"/>
    </location>
</feature>
<name>A0A1R3JHZ6_9ROSI</name>
<accession>A0A1R3JHZ6</accession>
<gene>
    <name evidence="2" type="ORF">COLO4_16321</name>
</gene>